<dbReference type="PANTHER" id="PTHR43179:SF12">
    <property type="entry name" value="GALACTOFURANOSYLTRANSFERASE GLFT2"/>
    <property type="match status" value="1"/>
</dbReference>
<feature type="transmembrane region" description="Helical" evidence="5">
    <location>
        <begin position="747"/>
        <end position="767"/>
    </location>
</feature>
<keyword evidence="5" id="KW-0812">Transmembrane</keyword>
<feature type="transmembrane region" description="Helical" evidence="5">
    <location>
        <begin position="718"/>
        <end position="740"/>
    </location>
</feature>
<comment type="pathway">
    <text evidence="1">Cell wall biogenesis; cell wall polysaccharide biosynthesis.</text>
</comment>
<accession>A0A261FXD5</accession>
<dbReference type="InterPro" id="IPR029044">
    <property type="entry name" value="Nucleotide-diphossugar_trans"/>
</dbReference>
<feature type="transmembrane region" description="Helical" evidence="5">
    <location>
        <begin position="544"/>
        <end position="561"/>
    </location>
</feature>
<protein>
    <submittedName>
        <fullName evidence="7">Glycosyltransferase</fullName>
    </submittedName>
</protein>
<evidence type="ECO:0000256" key="2">
    <source>
        <dbReference type="ARBA" id="ARBA00006739"/>
    </source>
</evidence>
<keyword evidence="5" id="KW-1133">Transmembrane helix</keyword>
<dbReference type="PANTHER" id="PTHR43179">
    <property type="entry name" value="RHAMNOSYLTRANSFERASE WBBL"/>
    <property type="match status" value="1"/>
</dbReference>
<feature type="domain" description="Glycosyltransferase 2-like" evidence="6">
    <location>
        <begin position="145"/>
        <end position="329"/>
    </location>
</feature>
<dbReference type="Pfam" id="PF13632">
    <property type="entry name" value="Glyco_trans_2_3"/>
    <property type="match status" value="1"/>
</dbReference>
<dbReference type="GO" id="GO:0016757">
    <property type="term" value="F:glycosyltransferase activity"/>
    <property type="evidence" value="ECO:0007669"/>
    <property type="project" value="UniProtKB-KW"/>
</dbReference>
<evidence type="ECO:0000256" key="4">
    <source>
        <dbReference type="ARBA" id="ARBA00022679"/>
    </source>
</evidence>
<name>A0A261FXD5_9BIFI</name>
<feature type="transmembrane region" description="Helical" evidence="5">
    <location>
        <begin position="425"/>
        <end position="443"/>
    </location>
</feature>
<dbReference type="SUPFAM" id="SSF53448">
    <property type="entry name" value="Nucleotide-diphospho-sugar transferases"/>
    <property type="match status" value="1"/>
</dbReference>
<evidence type="ECO:0000256" key="5">
    <source>
        <dbReference type="SAM" id="Phobius"/>
    </source>
</evidence>
<dbReference type="AlphaFoldDB" id="A0A261FXD5"/>
<reference evidence="7 8" key="1">
    <citation type="journal article" date="2017" name="BMC Genomics">
        <title>Comparative genomic and phylogenomic analyses of the Bifidobacteriaceae family.</title>
        <authorList>
            <person name="Lugli G.A."/>
            <person name="Milani C."/>
            <person name="Turroni F."/>
            <person name="Duranti S."/>
            <person name="Mancabelli L."/>
            <person name="Mangifesta M."/>
            <person name="Ferrario C."/>
            <person name="Modesto M."/>
            <person name="Mattarelli P."/>
            <person name="Jiri K."/>
            <person name="van Sinderen D."/>
            <person name="Ventura M."/>
        </authorList>
    </citation>
    <scope>NUCLEOTIDE SEQUENCE [LARGE SCALE GENOMIC DNA]</scope>
    <source>
        <strain evidence="7 8">DSM 100202</strain>
    </source>
</reference>
<feature type="transmembrane region" description="Helical" evidence="5">
    <location>
        <begin position="511"/>
        <end position="532"/>
    </location>
</feature>
<proteinExistence type="inferred from homology"/>
<sequence>MTSFDASMRTLETMNSTGNSDIEQVLAALLTNRAQSSSQHIDPTVAAVITAEHDLRFLPDTIRAVLSQRVLPGIIVVVDCSGSKSQPVFTHVAITPSADSHTTSSQPHNIEIRVIPIQGATSFSNAVCTGMSRAALPATISAWWMLHDDSRPADDTCLARLLDAWRNNPAASLLGCKQLDWQANNLHNVGMYAGHHRLESLVVDGEEDQEQYDTRQDVFAVSLAGALLPVETLHTMDGINRWFTTYGESADFCRRICLDGGRVVVVPEARIAHRRARYEGIRTRNGEPVDEQEPLHSAMAVMSAAQRYLYTDIPTLLWPLLWLWRLLTSIGKALEQLFAKRPYKAGCELGLPWRALIAIPSAIKARRLVVAHSNVPMSRLSALSVSRQQKAQWKDRAQALEDQQHTILLNPLARAHLRRRRIRRWGLALSAALIAFLAIAISYRTTLTAAFSDSASIYSAQLLPTSATFHQLAQAATTPWIFGAGTGIPAPPTPWLLVWLVTSLFTLGQPAAALALIFFAAAPLATLSFWALAGVFTRSDGVRVTASLLWVGLGMATGLFATANLPMLTVLMFMPAAFAFAFRAVAMYRTEDQLHPHRSIQSAALASLCFIPVVAAEPQLLLPLIATFLIFLLFVRRHRVMLLLIPVPSAFVIAPTLVNAVKYGSEGIWRQIFGDIMIPSSSVDGRPAAAHLLGVIGRALSLDNDDAWTMRLSGNWPALALLVVLALIVVLALVSLCLPFALRASRLMWVTSLAGGLLALCCARIAIAADADGDVAASVLPGFMMMILGLLSCVCLVAGAAVKRFTLLRQSADRIDSAHDTAAGLRAERVAARVAARTAMARTGRVMLVAILTLSVSVCGWYAWSASARRSVNVSNTGLPMVATDYLAQGSDHRVLALHASSDDTVAFTVLRSGRGDLIDSSPVRRLRLALDTNSSSDTSTHSDVDATDATDTTDAILSRSAARLLAGADAQSIIDISQLGFGGIFVSVAPSDNDNSAAQRLISNVTASEGTQTVVSAANGTYYRLTISSADSQNIDTSWQERTQSSQWRYAWLICAGIIVALYCLVALPHGTTRYSQGEES</sequence>
<organism evidence="7 8">
    <name type="scientific">Bifidobacterium hapali</name>
    <dbReference type="NCBI Taxonomy" id="1630172"/>
    <lineage>
        <taxon>Bacteria</taxon>
        <taxon>Bacillati</taxon>
        <taxon>Actinomycetota</taxon>
        <taxon>Actinomycetes</taxon>
        <taxon>Bifidobacteriales</taxon>
        <taxon>Bifidobacteriaceae</taxon>
        <taxon>Bifidobacterium</taxon>
    </lineage>
</organism>
<comment type="caution">
    <text evidence="7">The sequence shown here is derived from an EMBL/GenBank/DDBJ whole genome shotgun (WGS) entry which is preliminary data.</text>
</comment>
<keyword evidence="3" id="KW-0328">Glycosyltransferase</keyword>
<evidence type="ECO:0000313" key="8">
    <source>
        <dbReference type="Proteomes" id="UP000216074"/>
    </source>
</evidence>
<feature type="transmembrane region" description="Helical" evidence="5">
    <location>
        <begin position="1051"/>
        <end position="1069"/>
    </location>
</feature>
<comment type="similarity">
    <text evidence="2">Belongs to the glycosyltransferase 2 family.</text>
</comment>
<dbReference type="InterPro" id="IPR001173">
    <property type="entry name" value="Glyco_trans_2-like"/>
</dbReference>
<dbReference type="Gene3D" id="3.90.550.10">
    <property type="entry name" value="Spore Coat Polysaccharide Biosynthesis Protein SpsA, Chain A"/>
    <property type="match status" value="1"/>
</dbReference>
<evidence type="ECO:0000256" key="1">
    <source>
        <dbReference type="ARBA" id="ARBA00004776"/>
    </source>
</evidence>
<keyword evidence="8" id="KW-1185">Reference proteome</keyword>
<dbReference type="Proteomes" id="UP000216074">
    <property type="component" value="Unassembled WGS sequence"/>
</dbReference>
<dbReference type="EMBL" id="MWWY01000028">
    <property type="protein sequence ID" value="OZG63841.1"/>
    <property type="molecule type" value="Genomic_DNA"/>
</dbReference>
<keyword evidence="5" id="KW-0472">Membrane</keyword>
<feature type="transmembrane region" description="Helical" evidence="5">
    <location>
        <begin position="779"/>
        <end position="802"/>
    </location>
</feature>
<feature type="transmembrane region" description="Helical" evidence="5">
    <location>
        <begin position="642"/>
        <end position="661"/>
    </location>
</feature>
<gene>
    <name evidence="7" type="ORF">BHAP_1560</name>
</gene>
<evidence type="ECO:0000259" key="6">
    <source>
        <dbReference type="Pfam" id="PF13632"/>
    </source>
</evidence>
<evidence type="ECO:0000256" key="3">
    <source>
        <dbReference type="ARBA" id="ARBA00022676"/>
    </source>
</evidence>
<feature type="transmembrane region" description="Helical" evidence="5">
    <location>
        <begin position="620"/>
        <end position="635"/>
    </location>
</feature>
<keyword evidence="4 7" id="KW-0808">Transferase</keyword>
<evidence type="ECO:0000313" key="7">
    <source>
        <dbReference type="EMBL" id="OZG63841.1"/>
    </source>
</evidence>